<proteinExistence type="inferred from homology"/>
<evidence type="ECO:0000313" key="4">
    <source>
        <dbReference type="EMBL" id="CAB4174145.1"/>
    </source>
</evidence>
<keyword evidence="2 5" id="KW-0689">Ribosomal protein</keyword>
<organism evidence="5">
    <name type="scientific">uncultured Caudovirales phage</name>
    <dbReference type="NCBI Taxonomy" id="2100421"/>
    <lineage>
        <taxon>Viruses</taxon>
        <taxon>Duplodnaviria</taxon>
        <taxon>Heunggongvirae</taxon>
        <taxon>Uroviricota</taxon>
        <taxon>Caudoviricetes</taxon>
        <taxon>Peduoviridae</taxon>
        <taxon>Maltschvirus</taxon>
        <taxon>Maltschvirus maltsch</taxon>
    </lineage>
</organism>
<dbReference type="InterPro" id="IPR001911">
    <property type="entry name" value="Ribosomal_bS21"/>
</dbReference>
<evidence type="ECO:0000256" key="1">
    <source>
        <dbReference type="ARBA" id="ARBA00006640"/>
    </source>
</evidence>
<accession>A0A6J5RJS3</accession>
<keyword evidence="3" id="KW-0687">Ribonucleoprotein</keyword>
<comment type="similarity">
    <text evidence="1">Belongs to the bacterial ribosomal protein bS21 family.</text>
</comment>
<dbReference type="InterPro" id="IPR038380">
    <property type="entry name" value="Ribosomal_bS21_sf"/>
</dbReference>
<name>A0A6J5RJS3_9CAUD</name>
<dbReference type="GO" id="GO:0003735">
    <property type="term" value="F:structural constituent of ribosome"/>
    <property type="evidence" value="ECO:0007669"/>
    <property type="project" value="InterPro"/>
</dbReference>
<sequence>MIIIKCTGKRIDGALKEYRQKVDRTGQMKELKERREFEKPSVKNRKIKQRAQYKARYENT</sequence>
<dbReference type="HAMAP" id="MF_00358">
    <property type="entry name" value="Ribosomal_bS21"/>
    <property type="match status" value="1"/>
</dbReference>
<evidence type="ECO:0000256" key="3">
    <source>
        <dbReference type="ARBA" id="ARBA00023274"/>
    </source>
</evidence>
<dbReference type="EMBL" id="LR796916">
    <property type="protein sequence ID" value="CAB4174145.1"/>
    <property type="molecule type" value="Genomic_DNA"/>
</dbReference>
<evidence type="ECO:0000313" key="5">
    <source>
        <dbReference type="EMBL" id="CAB4193968.1"/>
    </source>
</evidence>
<reference evidence="5" key="1">
    <citation type="submission" date="2020-05" db="EMBL/GenBank/DDBJ databases">
        <authorList>
            <person name="Chiriac C."/>
            <person name="Salcher M."/>
            <person name="Ghai R."/>
            <person name="Kavagutti S V."/>
        </authorList>
    </citation>
    <scope>NUCLEOTIDE SEQUENCE</scope>
</reference>
<dbReference type="EMBL" id="LR797195">
    <property type="protein sequence ID" value="CAB4193968.1"/>
    <property type="molecule type" value="Genomic_DNA"/>
</dbReference>
<dbReference type="Pfam" id="PF01165">
    <property type="entry name" value="Ribosomal_S21"/>
    <property type="match status" value="1"/>
</dbReference>
<dbReference type="NCBIfam" id="TIGR00030">
    <property type="entry name" value="S21p"/>
    <property type="match status" value="1"/>
</dbReference>
<dbReference type="Gene3D" id="1.20.5.1150">
    <property type="entry name" value="Ribosomal protein S8"/>
    <property type="match status" value="1"/>
</dbReference>
<protein>
    <submittedName>
        <fullName evidence="5">RpsU Ribosomal protein S21</fullName>
    </submittedName>
</protein>
<evidence type="ECO:0000256" key="2">
    <source>
        <dbReference type="ARBA" id="ARBA00022980"/>
    </source>
</evidence>
<dbReference type="GO" id="GO:1990904">
    <property type="term" value="C:ribonucleoprotein complex"/>
    <property type="evidence" value="ECO:0007669"/>
    <property type="project" value="UniProtKB-KW"/>
</dbReference>
<gene>
    <name evidence="5" type="ORF">UFOVP1247_339</name>
    <name evidence="4" type="ORF">UFOVP970_26</name>
</gene>